<dbReference type="Proteomes" id="UP001281410">
    <property type="component" value="Unassembled WGS sequence"/>
</dbReference>
<feature type="compositionally biased region" description="Polar residues" evidence="1">
    <location>
        <begin position="92"/>
        <end position="111"/>
    </location>
</feature>
<evidence type="ECO:0000313" key="2">
    <source>
        <dbReference type="EMBL" id="KAK3219218.1"/>
    </source>
</evidence>
<name>A0AAE0E8N6_9ROSI</name>
<sequence>MMQYLEKIKSLPDGLSAAGAPLDDLDLIAYTLRGLPSEYDSFGTSIRVCAEPIDPDALHGLLSNAEIELQQREALAPPDSTSYLQAFHTSVSPKPNNYSYSYTSPNQNHSFSKPPLIPTQPSTTSH</sequence>
<protein>
    <submittedName>
        <fullName evidence="2">Uncharacterized protein</fullName>
    </submittedName>
</protein>
<keyword evidence="3" id="KW-1185">Reference proteome</keyword>
<organism evidence="2 3">
    <name type="scientific">Dipteronia sinensis</name>
    <dbReference type="NCBI Taxonomy" id="43782"/>
    <lineage>
        <taxon>Eukaryota</taxon>
        <taxon>Viridiplantae</taxon>
        <taxon>Streptophyta</taxon>
        <taxon>Embryophyta</taxon>
        <taxon>Tracheophyta</taxon>
        <taxon>Spermatophyta</taxon>
        <taxon>Magnoliopsida</taxon>
        <taxon>eudicotyledons</taxon>
        <taxon>Gunneridae</taxon>
        <taxon>Pentapetalae</taxon>
        <taxon>rosids</taxon>
        <taxon>malvids</taxon>
        <taxon>Sapindales</taxon>
        <taxon>Sapindaceae</taxon>
        <taxon>Hippocastanoideae</taxon>
        <taxon>Acereae</taxon>
        <taxon>Dipteronia</taxon>
    </lineage>
</organism>
<comment type="caution">
    <text evidence="2">The sequence shown here is derived from an EMBL/GenBank/DDBJ whole genome shotgun (WGS) entry which is preliminary data.</text>
</comment>
<reference evidence="2" key="1">
    <citation type="journal article" date="2023" name="Plant J.">
        <title>Genome sequences and population genomics provide insights into the demographic history, inbreeding, and mutation load of two 'living fossil' tree species of Dipteronia.</title>
        <authorList>
            <person name="Feng Y."/>
            <person name="Comes H.P."/>
            <person name="Chen J."/>
            <person name="Zhu S."/>
            <person name="Lu R."/>
            <person name="Zhang X."/>
            <person name="Li P."/>
            <person name="Qiu J."/>
            <person name="Olsen K.M."/>
            <person name="Qiu Y."/>
        </authorList>
    </citation>
    <scope>NUCLEOTIDE SEQUENCE</scope>
    <source>
        <strain evidence="2">NBL</strain>
    </source>
</reference>
<proteinExistence type="predicted"/>
<feature type="region of interest" description="Disordered" evidence="1">
    <location>
        <begin position="92"/>
        <end position="126"/>
    </location>
</feature>
<evidence type="ECO:0000313" key="3">
    <source>
        <dbReference type="Proteomes" id="UP001281410"/>
    </source>
</evidence>
<accession>A0AAE0E8N6</accession>
<dbReference type="EMBL" id="JANJYJ010000004">
    <property type="protein sequence ID" value="KAK3219218.1"/>
    <property type="molecule type" value="Genomic_DNA"/>
</dbReference>
<dbReference type="PANTHER" id="PTHR47481">
    <property type="match status" value="1"/>
</dbReference>
<dbReference type="PANTHER" id="PTHR47481:SF31">
    <property type="entry name" value="OS01G0873500 PROTEIN"/>
    <property type="match status" value="1"/>
</dbReference>
<gene>
    <name evidence="2" type="ORF">Dsin_013188</name>
</gene>
<evidence type="ECO:0000256" key="1">
    <source>
        <dbReference type="SAM" id="MobiDB-lite"/>
    </source>
</evidence>
<dbReference type="Pfam" id="PF14223">
    <property type="entry name" value="Retrotran_gag_2"/>
    <property type="match status" value="1"/>
</dbReference>
<dbReference type="AlphaFoldDB" id="A0AAE0E8N6"/>